<gene>
    <name evidence="2" type="ORF">TKV_c21370</name>
</gene>
<keyword evidence="2" id="KW-0489">Methyltransferase</keyword>
<dbReference type="RefSeq" id="WP_049685882.1">
    <property type="nucleotide sequence ID" value="NZ_CP009170.1"/>
</dbReference>
<dbReference type="PANTHER" id="PTHR43591:SF24">
    <property type="entry name" value="2-METHOXY-6-POLYPRENYL-1,4-BENZOQUINOL METHYLASE, MITOCHONDRIAL"/>
    <property type="match status" value="1"/>
</dbReference>
<dbReference type="CDD" id="cd02440">
    <property type="entry name" value="AdoMet_MTases"/>
    <property type="match status" value="1"/>
</dbReference>
<dbReference type="SUPFAM" id="SSF53335">
    <property type="entry name" value="S-adenosyl-L-methionine-dependent methyltransferases"/>
    <property type="match status" value="1"/>
</dbReference>
<protein>
    <submittedName>
        <fullName evidence="2">Methyltransferase type 11</fullName>
    </submittedName>
</protein>
<dbReference type="PANTHER" id="PTHR43591">
    <property type="entry name" value="METHYLTRANSFERASE"/>
    <property type="match status" value="1"/>
</dbReference>
<dbReference type="InterPro" id="IPR013216">
    <property type="entry name" value="Methyltransf_11"/>
</dbReference>
<dbReference type="KEGG" id="tki:TKV_c21370"/>
<keyword evidence="3" id="KW-1185">Reference proteome</keyword>
<evidence type="ECO:0000313" key="3">
    <source>
        <dbReference type="Proteomes" id="UP000029669"/>
    </source>
</evidence>
<feature type="domain" description="Methyltransferase type 11" evidence="1">
    <location>
        <begin position="20"/>
        <end position="117"/>
    </location>
</feature>
<dbReference type="AlphaFoldDB" id="A0A097ATX8"/>
<reference evidence="3" key="1">
    <citation type="journal article" date="2015" name="Genome Announc.">
        <title>Whole-Genome Sequences of 80 Environmental and Clinical Isolates of Burkholderia pseudomallei.</title>
        <authorList>
            <person name="Johnson S.L."/>
            <person name="Baker A.L."/>
            <person name="Chain P.S."/>
            <person name="Currie B.J."/>
            <person name="Daligault H.E."/>
            <person name="Davenport K.W."/>
            <person name="Davis C.B."/>
            <person name="Inglis T.J."/>
            <person name="Kaestli M."/>
            <person name="Koren S."/>
            <person name="Mayo M."/>
            <person name="Merritt A.J."/>
            <person name="Price E.P."/>
            <person name="Sarovich D.S."/>
            <person name="Warner J."/>
            <person name="Rosovitz M.J."/>
        </authorList>
    </citation>
    <scope>NUCLEOTIDE SEQUENCE [LARGE SCALE GENOMIC DNA]</scope>
    <source>
        <strain evidence="3">DSM 2030</strain>
    </source>
</reference>
<organism evidence="2 3">
    <name type="scientific">Thermoanaerobacter kivui</name>
    <name type="common">Acetogenium kivui</name>
    <dbReference type="NCBI Taxonomy" id="2325"/>
    <lineage>
        <taxon>Bacteria</taxon>
        <taxon>Bacillati</taxon>
        <taxon>Bacillota</taxon>
        <taxon>Clostridia</taxon>
        <taxon>Thermoanaerobacterales</taxon>
        <taxon>Thermoanaerobacteraceae</taxon>
        <taxon>Thermoanaerobacter</taxon>
    </lineage>
</organism>
<proteinExistence type="predicted"/>
<dbReference type="InterPro" id="IPR029063">
    <property type="entry name" value="SAM-dependent_MTases_sf"/>
</dbReference>
<dbReference type="GO" id="GO:0032259">
    <property type="term" value="P:methylation"/>
    <property type="evidence" value="ECO:0007669"/>
    <property type="project" value="UniProtKB-KW"/>
</dbReference>
<dbReference type="STRING" id="2325.TKV_c21370"/>
<accession>A0A097ATX8</accession>
<dbReference type="GO" id="GO:0008757">
    <property type="term" value="F:S-adenosylmethionine-dependent methyltransferase activity"/>
    <property type="evidence" value="ECO:0007669"/>
    <property type="project" value="InterPro"/>
</dbReference>
<name>A0A097ATX8_THEKI</name>
<dbReference type="Proteomes" id="UP000029669">
    <property type="component" value="Chromosome"/>
</dbReference>
<dbReference type="EMBL" id="CP009170">
    <property type="protein sequence ID" value="AIS53269.1"/>
    <property type="molecule type" value="Genomic_DNA"/>
</dbReference>
<evidence type="ECO:0000313" key="2">
    <source>
        <dbReference type="EMBL" id="AIS53269.1"/>
    </source>
</evidence>
<dbReference type="HOGENOM" id="CLU_108381_0_0_9"/>
<dbReference type="OrthoDB" id="9808140at2"/>
<sequence length="175" mass="19643">MEIDVRNAVEMLGRGSGKALDIGTGSGRMAAALSQYGYQVVSIEYNVEALKRAEQNLRQNGDLENVLLIHGDAHNLPFLDETFDVVATYNAMHHMTDYKKVLDEMVRVCKKGGSILISELNEYGKEIVAERHRERGGHHEAKISIEDIEEYLKNTYGLTGEIKNSEKADIFLCKK</sequence>
<keyword evidence="2" id="KW-0808">Transferase</keyword>
<dbReference type="eggNOG" id="COG2226">
    <property type="taxonomic scope" value="Bacteria"/>
</dbReference>
<evidence type="ECO:0000259" key="1">
    <source>
        <dbReference type="Pfam" id="PF08241"/>
    </source>
</evidence>
<dbReference type="Gene3D" id="3.40.50.150">
    <property type="entry name" value="Vaccinia Virus protein VP39"/>
    <property type="match status" value="1"/>
</dbReference>
<dbReference type="Pfam" id="PF08241">
    <property type="entry name" value="Methyltransf_11"/>
    <property type="match status" value="1"/>
</dbReference>